<evidence type="ECO:0000256" key="3">
    <source>
        <dbReference type="ARBA" id="ARBA00004953"/>
    </source>
</evidence>
<dbReference type="GO" id="GO:0030170">
    <property type="term" value="F:pyridoxal phosphate binding"/>
    <property type="evidence" value="ECO:0007669"/>
    <property type="project" value="InterPro"/>
</dbReference>
<evidence type="ECO:0000256" key="5">
    <source>
        <dbReference type="ARBA" id="ARBA00022573"/>
    </source>
</evidence>
<dbReference type="GO" id="GO:0009236">
    <property type="term" value="P:cobalamin biosynthetic process"/>
    <property type="evidence" value="ECO:0007669"/>
    <property type="project" value="UniProtKB-UniPathway"/>
</dbReference>
<protein>
    <recommendedName>
        <fullName evidence="4">threonine-phosphate decarboxylase</fullName>
        <ecNumber evidence="4">4.1.1.81</ecNumber>
    </recommendedName>
    <alternativeName>
        <fullName evidence="8">L-threonine-O-3-phosphate decarboxylase</fullName>
    </alternativeName>
</protein>
<evidence type="ECO:0000256" key="7">
    <source>
        <dbReference type="ARBA" id="ARBA00023239"/>
    </source>
</evidence>
<evidence type="ECO:0000256" key="2">
    <source>
        <dbReference type="ARBA" id="ARBA00003444"/>
    </source>
</evidence>
<evidence type="ECO:0000256" key="8">
    <source>
        <dbReference type="ARBA" id="ARBA00029996"/>
    </source>
</evidence>
<dbReference type="InterPro" id="IPR015422">
    <property type="entry name" value="PyrdxlP-dep_Trfase_small"/>
</dbReference>
<dbReference type="PANTHER" id="PTHR42885">
    <property type="entry name" value="HISTIDINOL-PHOSPHATE AMINOTRANSFERASE-RELATED"/>
    <property type="match status" value="1"/>
</dbReference>
<dbReference type="InterPro" id="IPR005860">
    <property type="entry name" value="CobD"/>
</dbReference>
<comment type="catalytic activity">
    <reaction evidence="9">
        <text>O-phospho-L-threonine + H(+) = (R)-1-aminopropan-2-yl phosphate + CO2</text>
        <dbReference type="Rhea" id="RHEA:11492"/>
        <dbReference type="ChEBI" id="CHEBI:15378"/>
        <dbReference type="ChEBI" id="CHEBI:16526"/>
        <dbReference type="ChEBI" id="CHEBI:58563"/>
        <dbReference type="ChEBI" id="CHEBI:58675"/>
        <dbReference type="EC" id="4.1.1.81"/>
    </reaction>
</comment>
<evidence type="ECO:0000313" key="12">
    <source>
        <dbReference type="EMBL" id="SCC82284.1"/>
    </source>
</evidence>
<evidence type="ECO:0000256" key="6">
    <source>
        <dbReference type="ARBA" id="ARBA00022898"/>
    </source>
</evidence>
<feature type="domain" description="Aminotransferase class I/classII large" evidence="10">
    <location>
        <begin position="71"/>
        <end position="334"/>
    </location>
</feature>
<comment type="caution">
    <text evidence="11">The sequence shown here is derived from an EMBL/GenBank/DDBJ whole genome shotgun (WGS) entry which is preliminary data.</text>
</comment>
<accession>A0A0P7X981</accession>
<reference evidence="11 13" key="1">
    <citation type="submission" date="2015-09" db="EMBL/GenBank/DDBJ databases">
        <title>Identification and resolution of microdiversity through metagenomic sequencing of parallel consortia.</title>
        <authorList>
            <person name="Nelson W.C."/>
            <person name="Romine M.F."/>
            <person name="Lindemann S.R."/>
        </authorList>
    </citation>
    <scope>NUCLEOTIDE SEQUENCE [LARGE SCALE GENOMIC DNA]</scope>
    <source>
        <strain evidence="11">HL-109</strain>
    </source>
</reference>
<dbReference type="InterPro" id="IPR015424">
    <property type="entry name" value="PyrdxlP-dep_Trfase"/>
</dbReference>
<organism evidence="11 13">
    <name type="scientific">Saliniramus fredricksonii</name>
    <dbReference type="NCBI Taxonomy" id="1653334"/>
    <lineage>
        <taxon>Bacteria</taxon>
        <taxon>Pseudomonadati</taxon>
        <taxon>Pseudomonadota</taxon>
        <taxon>Alphaproteobacteria</taxon>
        <taxon>Hyphomicrobiales</taxon>
        <taxon>Salinarimonadaceae</taxon>
        <taxon>Saliniramus</taxon>
    </lineage>
</organism>
<evidence type="ECO:0000256" key="4">
    <source>
        <dbReference type="ARBA" id="ARBA00012285"/>
    </source>
</evidence>
<reference evidence="12 14" key="2">
    <citation type="submission" date="2016-08" db="EMBL/GenBank/DDBJ databases">
        <authorList>
            <person name="Varghese N."/>
            <person name="Submissions Spin"/>
        </authorList>
    </citation>
    <scope>NUCLEOTIDE SEQUENCE [LARGE SCALE GENOMIC DNA]</scope>
    <source>
        <strain evidence="12 14">HL-109</strain>
    </source>
</reference>
<dbReference type="Gene3D" id="3.40.640.10">
    <property type="entry name" value="Type I PLP-dependent aspartate aminotransferase-like (Major domain)"/>
    <property type="match status" value="1"/>
</dbReference>
<evidence type="ECO:0000313" key="13">
    <source>
        <dbReference type="Proteomes" id="UP000050497"/>
    </source>
</evidence>
<evidence type="ECO:0000313" key="14">
    <source>
        <dbReference type="Proteomes" id="UP000182800"/>
    </source>
</evidence>
<dbReference type="STRING" id="1653334.GA0071312_3265"/>
<comment type="function">
    <text evidence="2">Decarboxylates L-threonine-O-3-phosphate to yield (R)-1-amino-2-propanol O-2-phosphate, the precursor for the linkage between the nucleotide loop and the corrin ring in cobalamin.</text>
</comment>
<name>A0A0P7X981_9HYPH</name>
<dbReference type="UniPathway" id="UPA00148"/>
<dbReference type="EMBL" id="FMBM01000002">
    <property type="protein sequence ID" value="SCC82284.1"/>
    <property type="molecule type" value="Genomic_DNA"/>
</dbReference>
<dbReference type="PANTHER" id="PTHR42885:SF1">
    <property type="entry name" value="THREONINE-PHOSPHATE DECARBOXYLASE"/>
    <property type="match status" value="1"/>
</dbReference>
<dbReference type="PROSITE" id="PS00105">
    <property type="entry name" value="AA_TRANSFER_CLASS_1"/>
    <property type="match status" value="1"/>
</dbReference>
<dbReference type="GO" id="GO:0048472">
    <property type="term" value="F:threonine-phosphate decarboxylase activity"/>
    <property type="evidence" value="ECO:0007669"/>
    <property type="project" value="UniProtKB-EC"/>
</dbReference>
<gene>
    <name evidence="11" type="primary">cobC1</name>
    <name evidence="12" type="ORF">GA0071312_3265</name>
    <name evidence="11" type="ORF">HLUCCO17_04760</name>
</gene>
<dbReference type="PATRIC" id="fig|1653334.4.peg.1647"/>
<keyword evidence="7" id="KW-0456">Lyase</keyword>
<evidence type="ECO:0000259" key="10">
    <source>
        <dbReference type="Pfam" id="PF00155"/>
    </source>
</evidence>
<dbReference type="Gene3D" id="3.90.1150.10">
    <property type="entry name" value="Aspartate Aminotransferase, domain 1"/>
    <property type="match status" value="1"/>
</dbReference>
<keyword evidence="5" id="KW-0169">Cobalamin biosynthesis</keyword>
<dbReference type="Pfam" id="PF00155">
    <property type="entry name" value="Aminotran_1_2"/>
    <property type="match status" value="1"/>
</dbReference>
<evidence type="ECO:0000313" key="11">
    <source>
        <dbReference type="EMBL" id="KPQ11791.1"/>
    </source>
</evidence>
<dbReference type="InterPro" id="IPR004838">
    <property type="entry name" value="NHTrfase_class1_PyrdxlP-BS"/>
</dbReference>
<dbReference type="Proteomes" id="UP000050497">
    <property type="component" value="Unassembled WGS sequence"/>
</dbReference>
<dbReference type="SUPFAM" id="SSF53383">
    <property type="entry name" value="PLP-dependent transferases"/>
    <property type="match status" value="1"/>
</dbReference>
<dbReference type="InterPro" id="IPR015421">
    <property type="entry name" value="PyrdxlP-dep_Trfase_major"/>
</dbReference>
<sequence>MTGDQIEIRDHGGDLDRARVAYGGAAGEWIDLSTGINRLPYPMPALGPADLCALPQRAALDDLIAAARDAYETRAAILPLAGAQAAIQLVPALVRERVAGAVDARVVTPTYNEHAGALTGAGIAVRPVAGLDDLVGADVTVVVNPNNPDGREYPPAELIALAKNVGLFVIDESFADATPGLSLAPHLGESGPENILVLRSFGKFYGLAGLRLGFVLGAAPLIARLKSMAGPWAVSGPAIAAGRIALRDAPWRARSIARLTEDCARLDALAIARGWDLVGGTALFRTYTIPGGAASAQERLARRRIWSRVFPYADDWLRLGLPGDEAEWRRVGEALQTRTIYGTYCE</sequence>
<keyword evidence="6" id="KW-0663">Pyridoxal phosphate</keyword>
<dbReference type="EMBL" id="LJSX01000005">
    <property type="protein sequence ID" value="KPQ11791.1"/>
    <property type="molecule type" value="Genomic_DNA"/>
</dbReference>
<dbReference type="CDD" id="cd00609">
    <property type="entry name" value="AAT_like"/>
    <property type="match status" value="1"/>
</dbReference>
<evidence type="ECO:0000256" key="9">
    <source>
        <dbReference type="ARBA" id="ARBA00048531"/>
    </source>
</evidence>
<dbReference type="Proteomes" id="UP000182800">
    <property type="component" value="Unassembled WGS sequence"/>
</dbReference>
<dbReference type="AlphaFoldDB" id="A0A0P7X981"/>
<proteinExistence type="predicted"/>
<evidence type="ECO:0000256" key="1">
    <source>
        <dbReference type="ARBA" id="ARBA00001933"/>
    </source>
</evidence>
<keyword evidence="14" id="KW-1185">Reference proteome</keyword>
<dbReference type="EC" id="4.1.1.81" evidence="4"/>
<comment type="cofactor">
    <cofactor evidence="1">
        <name>pyridoxal 5'-phosphate</name>
        <dbReference type="ChEBI" id="CHEBI:597326"/>
    </cofactor>
</comment>
<dbReference type="InterPro" id="IPR004839">
    <property type="entry name" value="Aminotransferase_I/II_large"/>
</dbReference>
<comment type="pathway">
    <text evidence="3">Cofactor biosynthesis; adenosylcobalamin biosynthesis.</text>
</comment>
<dbReference type="NCBIfam" id="TIGR01140">
    <property type="entry name" value="L_thr_O3P_dcar"/>
    <property type="match status" value="1"/>
</dbReference>